<dbReference type="InterPro" id="IPR050525">
    <property type="entry name" value="ECM_Assembly_Org"/>
</dbReference>
<dbReference type="PANTHER" id="PTHR24020:SF84">
    <property type="entry name" value="VWFA DOMAIN-CONTAINING PROTEIN"/>
    <property type="match status" value="1"/>
</dbReference>
<dbReference type="Proteomes" id="UP000596742">
    <property type="component" value="Unassembled WGS sequence"/>
</dbReference>
<feature type="signal peptide" evidence="1">
    <location>
        <begin position="1"/>
        <end position="20"/>
    </location>
</feature>
<keyword evidence="4" id="KW-1185">Reference proteome</keyword>
<dbReference type="PROSITE" id="PS50234">
    <property type="entry name" value="VWFA"/>
    <property type="match status" value="1"/>
</dbReference>
<evidence type="ECO:0000313" key="4">
    <source>
        <dbReference type="Proteomes" id="UP000596742"/>
    </source>
</evidence>
<dbReference type="OrthoDB" id="10256829at2759"/>
<dbReference type="PANTHER" id="PTHR24020">
    <property type="entry name" value="COLLAGEN ALPHA"/>
    <property type="match status" value="1"/>
</dbReference>
<dbReference type="EMBL" id="UYJE01002277">
    <property type="protein sequence ID" value="VDI09255.1"/>
    <property type="molecule type" value="Genomic_DNA"/>
</dbReference>
<name>A0A8B6CSM6_MYTGA</name>
<comment type="caution">
    <text evidence="3">The sequence shown here is derived from an EMBL/GenBank/DDBJ whole genome shotgun (WGS) entry which is preliminary data.</text>
</comment>
<feature type="chain" id="PRO_5032391258" description="VWFA domain-containing protein" evidence="1">
    <location>
        <begin position="21"/>
        <end position="127"/>
    </location>
</feature>
<dbReference type="SUPFAM" id="SSF53300">
    <property type="entry name" value="vWA-like"/>
    <property type="match status" value="1"/>
</dbReference>
<evidence type="ECO:0000259" key="2">
    <source>
        <dbReference type="PROSITE" id="PS50234"/>
    </source>
</evidence>
<dbReference type="Gene3D" id="3.40.50.410">
    <property type="entry name" value="von Willebrand factor, type A domain"/>
    <property type="match status" value="1"/>
</dbReference>
<sequence>MTKLSASLLILLVAVTITESRLPKKFTGNGDVIFILDSSGSVGTSNFLIMKRFARFITLFFKIGKTLTQVGLDVFSSTVTTEIKLKEFNTCAGCLRAKILRAKYKGQNTNTFFALDHARFNSFSTHY</sequence>
<dbReference type="Pfam" id="PF00092">
    <property type="entry name" value="VWA"/>
    <property type="match status" value="1"/>
</dbReference>
<accession>A0A8B6CSM6</accession>
<dbReference type="InterPro" id="IPR036465">
    <property type="entry name" value="vWFA_dom_sf"/>
</dbReference>
<gene>
    <name evidence="3" type="ORF">MGAL_10B064963</name>
</gene>
<organism evidence="3 4">
    <name type="scientific">Mytilus galloprovincialis</name>
    <name type="common">Mediterranean mussel</name>
    <dbReference type="NCBI Taxonomy" id="29158"/>
    <lineage>
        <taxon>Eukaryota</taxon>
        <taxon>Metazoa</taxon>
        <taxon>Spiralia</taxon>
        <taxon>Lophotrochozoa</taxon>
        <taxon>Mollusca</taxon>
        <taxon>Bivalvia</taxon>
        <taxon>Autobranchia</taxon>
        <taxon>Pteriomorphia</taxon>
        <taxon>Mytilida</taxon>
        <taxon>Mytiloidea</taxon>
        <taxon>Mytilidae</taxon>
        <taxon>Mytilinae</taxon>
        <taxon>Mytilus</taxon>
    </lineage>
</organism>
<keyword evidence="1" id="KW-0732">Signal</keyword>
<dbReference type="InterPro" id="IPR002035">
    <property type="entry name" value="VWF_A"/>
</dbReference>
<feature type="domain" description="VWFA" evidence="2">
    <location>
        <begin position="31"/>
        <end position="127"/>
    </location>
</feature>
<feature type="non-terminal residue" evidence="3">
    <location>
        <position position="1"/>
    </location>
</feature>
<protein>
    <recommendedName>
        <fullName evidence="2">VWFA domain-containing protein</fullName>
    </recommendedName>
</protein>
<proteinExistence type="predicted"/>
<reference evidence="3" key="1">
    <citation type="submission" date="2018-11" db="EMBL/GenBank/DDBJ databases">
        <authorList>
            <person name="Alioto T."/>
            <person name="Alioto T."/>
        </authorList>
    </citation>
    <scope>NUCLEOTIDE SEQUENCE</scope>
</reference>
<dbReference type="AlphaFoldDB" id="A0A8B6CSM6"/>
<dbReference type="PRINTS" id="PR00453">
    <property type="entry name" value="VWFADOMAIN"/>
</dbReference>
<evidence type="ECO:0000313" key="3">
    <source>
        <dbReference type="EMBL" id="VDI09255.1"/>
    </source>
</evidence>
<evidence type="ECO:0000256" key="1">
    <source>
        <dbReference type="SAM" id="SignalP"/>
    </source>
</evidence>